<dbReference type="InterPro" id="IPR000719">
    <property type="entry name" value="Prot_kinase_dom"/>
</dbReference>
<feature type="domain" description="Protein kinase" evidence="11">
    <location>
        <begin position="93"/>
        <end position="332"/>
    </location>
</feature>
<dbReference type="PANTHER" id="PTHR47634">
    <property type="entry name" value="PROTEIN KINASE DOMAIN-CONTAINING PROTEIN-RELATED"/>
    <property type="match status" value="1"/>
</dbReference>
<evidence type="ECO:0000256" key="6">
    <source>
        <dbReference type="ARBA" id="ARBA00022840"/>
    </source>
</evidence>
<dbReference type="PROSITE" id="PS00107">
    <property type="entry name" value="PROTEIN_KINASE_ATP"/>
    <property type="match status" value="1"/>
</dbReference>
<dbReference type="Gene3D" id="3.30.200.20">
    <property type="entry name" value="Phosphorylase Kinase, domain 1"/>
    <property type="match status" value="1"/>
</dbReference>
<dbReference type="OMA" id="HRCIVTP"/>
<dbReference type="GO" id="GO:0050684">
    <property type="term" value="P:regulation of mRNA processing"/>
    <property type="evidence" value="ECO:0007669"/>
    <property type="project" value="TreeGrafter"/>
</dbReference>
<keyword evidence="6 9" id="KW-0067">ATP-binding</keyword>
<dbReference type="SUPFAM" id="SSF56112">
    <property type="entry name" value="Protein kinase-like (PK-like)"/>
    <property type="match status" value="1"/>
</dbReference>
<dbReference type="GO" id="GO:0005634">
    <property type="term" value="C:nucleus"/>
    <property type="evidence" value="ECO:0007669"/>
    <property type="project" value="TreeGrafter"/>
</dbReference>
<dbReference type="PROSITE" id="PS50011">
    <property type="entry name" value="PROTEIN_KINASE_DOM"/>
    <property type="match status" value="1"/>
</dbReference>
<dbReference type="GO" id="GO:0005737">
    <property type="term" value="C:cytoplasm"/>
    <property type="evidence" value="ECO:0007669"/>
    <property type="project" value="TreeGrafter"/>
</dbReference>
<evidence type="ECO:0000256" key="3">
    <source>
        <dbReference type="ARBA" id="ARBA00022679"/>
    </source>
</evidence>
<keyword evidence="3" id="KW-0808">Transferase</keyword>
<dbReference type="EMBL" id="HG792015">
    <property type="protein sequence ID" value="CDM26534.1"/>
    <property type="molecule type" value="Genomic_DNA"/>
</dbReference>
<dbReference type="GO" id="GO:0004674">
    <property type="term" value="F:protein serine/threonine kinase activity"/>
    <property type="evidence" value="ECO:0007669"/>
    <property type="project" value="UniProtKB-KW"/>
</dbReference>
<proteinExistence type="predicted"/>
<feature type="binding site" evidence="9">
    <location>
        <position position="122"/>
    </location>
    <ligand>
        <name>ATP</name>
        <dbReference type="ChEBI" id="CHEBI:30616"/>
    </ligand>
</feature>
<evidence type="ECO:0000256" key="8">
    <source>
        <dbReference type="ARBA" id="ARBA00048679"/>
    </source>
</evidence>
<dbReference type="InterPro" id="IPR051334">
    <property type="entry name" value="SRPK"/>
</dbReference>
<comment type="catalytic activity">
    <reaction evidence="8">
        <text>L-seryl-[protein] + ATP = O-phospho-L-seryl-[protein] + ADP + H(+)</text>
        <dbReference type="Rhea" id="RHEA:17989"/>
        <dbReference type="Rhea" id="RHEA-COMP:9863"/>
        <dbReference type="Rhea" id="RHEA-COMP:11604"/>
        <dbReference type="ChEBI" id="CHEBI:15378"/>
        <dbReference type="ChEBI" id="CHEBI:29999"/>
        <dbReference type="ChEBI" id="CHEBI:30616"/>
        <dbReference type="ChEBI" id="CHEBI:83421"/>
        <dbReference type="ChEBI" id="CHEBI:456216"/>
        <dbReference type="EC" id="2.7.11.1"/>
    </reaction>
</comment>
<evidence type="ECO:0000256" key="5">
    <source>
        <dbReference type="ARBA" id="ARBA00022777"/>
    </source>
</evidence>
<dbReference type="Proteomes" id="UP000030686">
    <property type="component" value="Unassembled WGS sequence"/>
</dbReference>
<feature type="region of interest" description="Disordered" evidence="10">
    <location>
        <begin position="37"/>
        <end position="58"/>
    </location>
</feature>
<dbReference type="Gene3D" id="1.10.510.10">
    <property type="entry name" value="Transferase(Phosphotransferase) domain 1"/>
    <property type="match status" value="2"/>
</dbReference>
<evidence type="ECO:0000313" key="12">
    <source>
        <dbReference type="EMBL" id="CDM26534.1"/>
    </source>
</evidence>
<evidence type="ECO:0000256" key="4">
    <source>
        <dbReference type="ARBA" id="ARBA00022741"/>
    </source>
</evidence>
<comment type="catalytic activity">
    <reaction evidence="7">
        <text>L-threonyl-[protein] + ATP = O-phospho-L-threonyl-[protein] + ADP + H(+)</text>
        <dbReference type="Rhea" id="RHEA:46608"/>
        <dbReference type="Rhea" id="RHEA-COMP:11060"/>
        <dbReference type="Rhea" id="RHEA-COMP:11605"/>
        <dbReference type="ChEBI" id="CHEBI:15378"/>
        <dbReference type="ChEBI" id="CHEBI:30013"/>
        <dbReference type="ChEBI" id="CHEBI:30616"/>
        <dbReference type="ChEBI" id="CHEBI:61977"/>
        <dbReference type="ChEBI" id="CHEBI:456216"/>
        <dbReference type="EC" id="2.7.11.1"/>
    </reaction>
</comment>
<evidence type="ECO:0000256" key="9">
    <source>
        <dbReference type="PROSITE-ProRule" id="PRU10141"/>
    </source>
</evidence>
<name>W6PX38_PENRF</name>
<dbReference type="EC" id="2.7.11.1" evidence="1"/>
<protein>
    <recommendedName>
        <fullName evidence="1">non-specific serine/threonine protein kinase</fullName>
        <ecNumber evidence="1">2.7.11.1</ecNumber>
    </recommendedName>
</protein>
<organism evidence="12 13">
    <name type="scientific">Penicillium roqueforti (strain FM164)</name>
    <dbReference type="NCBI Taxonomy" id="1365484"/>
    <lineage>
        <taxon>Eukaryota</taxon>
        <taxon>Fungi</taxon>
        <taxon>Dikarya</taxon>
        <taxon>Ascomycota</taxon>
        <taxon>Pezizomycotina</taxon>
        <taxon>Eurotiomycetes</taxon>
        <taxon>Eurotiomycetidae</taxon>
        <taxon>Eurotiales</taxon>
        <taxon>Aspergillaceae</taxon>
        <taxon>Penicillium</taxon>
    </lineage>
</organism>
<dbReference type="AlphaFoldDB" id="W6PX38"/>
<dbReference type="GO" id="GO:0005524">
    <property type="term" value="F:ATP binding"/>
    <property type="evidence" value="ECO:0007669"/>
    <property type="project" value="UniProtKB-UniRule"/>
</dbReference>
<dbReference type="PANTHER" id="PTHR47634:SF9">
    <property type="entry name" value="PROTEIN KINASE DOMAIN-CONTAINING PROTEIN-RELATED"/>
    <property type="match status" value="1"/>
</dbReference>
<evidence type="ECO:0000256" key="10">
    <source>
        <dbReference type="SAM" id="MobiDB-lite"/>
    </source>
</evidence>
<evidence type="ECO:0000256" key="1">
    <source>
        <dbReference type="ARBA" id="ARBA00012513"/>
    </source>
</evidence>
<evidence type="ECO:0000313" key="13">
    <source>
        <dbReference type="Proteomes" id="UP000030686"/>
    </source>
</evidence>
<dbReference type="SMART" id="SM00220">
    <property type="entry name" value="S_TKc"/>
    <property type="match status" value="1"/>
</dbReference>
<evidence type="ECO:0000259" key="11">
    <source>
        <dbReference type="PROSITE" id="PS50011"/>
    </source>
</evidence>
<keyword evidence="5 12" id="KW-0418">Kinase</keyword>
<sequence>MLPLQMFTHPRVASSRFSRQACSFLSNRFHIRKSMSMSTLTSRNTAGSNESSTDRRPGMSQYRLIEDVEDLDIYHPGVYHPLQVGDALDNARYRVIDKLGYGGYSTIWLAQDLRKARYVAVKVITADASGYTQEASLISSLGNAPSRPERGVIPPLLDEFWVAGPNGRHKCIVTPPAQMSLFDTKESSKLALFRPKVARSIIAQLIHGPLTNGIPAQVFVPGWFGVRCEDIDISDERIFLNDFGESFNPNILPEFYSKALSLLQPPEARFSDEPLSFASDIWTLACIIWEVAAQRPLFDAFFPAADRVNAEQVEALGVLPPEWWEKWSAKLD</sequence>
<evidence type="ECO:0000256" key="2">
    <source>
        <dbReference type="ARBA" id="ARBA00022527"/>
    </source>
</evidence>
<reference evidence="12" key="1">
    <citation type="journal article" date="2014" name="Nat. Commun.">
        <title>Multiple recent horizontal transfers of a large genomic region in cheese making fungi.</title>
        <authorList>
            <person name="Cheeseman K."/>
            <person name="Ropars J."/>
            <person name="Renault P."/>
            <person name="Dupont J."/>
            <person name="Gouzy J."/>
            <person name="Branca A."/>
            <person name="Abraham A.L."/>
            <person name="Ceppi M."/>
            <person name="Conseiller E."/>
            <person name="Debuchy R."/>
            <person name="Malagnac F."/>
            <person name="Goarin A."/>
            <person name="Silar P."/>
            <person name="Lacoste S."/>
            <person name="Sallet E."/>
            <person name="Bensimon A."/>
            <person name="Giraud T."/>
            <person name="Brygoo Y."/>
        </authorList>
    </citation>
    <scope>NUCLEOTIDE SEQUENCE [LARGE SCALE GENOMIC DNA]</scope>
    <source>
        <strain evidence="12">FM164</strain>
    </source>
</reference>
<evidence type="ECO:0000256" key="7">
    <source>
        <dbReference type="ARBA" id="ARBA00047899"/>
    </source>
</evidence>
<feature type="compositionally biased region" description="Polar residues" evidence="10">
    <location>
        <begin position="37"/>
        <end position="51"/>
    </location>
</feature>
<dbReference type="InterPro" id="IPR011009">
    <property type="entry name" value="Kinase-like_dom_sf"/>
</dbReference>
<dbReference type="InterPro" id="IPR017441">
    <property type="entry name" value="Protein_kinase_ATP_BS"/>
</dbReference>
<keyword evidence="2" id="KW-0723">Serine/threonine-protein kinase</keyword>
<dbReference type="GO" id="GO:0000245">
    <property type="term" value="P:spliceosomal complex assembly"/>
    <property type="evidence" value="ECO:0007669"/>
    <property type="project" value="TreeGrafter"/>
</dbReference>
<keyword evidence="4 9" id="KW-0547">Nucleotide-binding</keyword>
<dbReference type="OrthoDB" id="5979581at2759"/>
<accession>W6PX38</accession>
<dbReference type="STRING" id="1365484.W6PX38"/>
<keyword evidence="13" id="KW-1185">Reference proteome</keyword>
<gene>
    <name evidence="12" type="ORF">PROQFM164_S01g000343</name>
</gene>